<keyword evidence="2" id="KW-1185">Reference proteome</keyword>
<dbReference type="InterPro" id="IPR009057">
    <property type="entry name" value="Homeodomain-like_sf"/>
</dbReference>
<evidence type="ECO:0000313" key="2">
    <source>
        <dbReference type="Proteomes" id="UP000013024"/>
    </source>
</evidence>
<organism evidence="1 2">
    <name type="scientific">Acinetobacter calcoaceticus DSM 30006 = CIP 81.8</name>
    <dbReference type="NCBI Taxonomy" id="981331"/>
    <lineage>
        <taxon>Bacteria</taxon>
        <taxon>Pseudomonadati</taxon>
        <taxon>Pseudomonadota</taxon>
        <taxon>Gammaproteobacteria</taxon>
        <taxon>Moraxellales</taxon>
        <taxon>Moraxellaceae</taxon>
        <taxon>Acinetobacter</taxon>
        <taxon>Acinetobacter calcoaceticus/baumannii complex</taxon>
    </lineage>
</organism>
<accession>A0ABP2UD95</accession>
<reference evidence="1 2" key="1">
    <citation type="submission" date="2013-02" db="EMBL/GenBank/DDBJ databases">
        <title>The Genome Sequence of Acinetobacter calcoaceticus CIP 81.8.</title>
        <authorList>
            <consortium name="The Broad Institute Genome Sequencing Platform"/>
            <consortium name="The Broad Institute Genome Sequencing Center for Infectious Disease"/>
            <person name="Cerqueira G."/>
            <person name="Feldgarden M."/>
            <person name="Courvalin P."/>
            <person name="Perichon B."/>
            <person name="Grillot-Courvalin C."/>
            <person name="Clermont D."/>
            <person name="Rocha E."/>
            <person name="Yoon E.-J."/>
            <person name="Nemec A."/>
            <person name="Walker B."/>
            <person name="Young S.K."/>
            <person name="Zeng Q."/>
            <person name="Gargeya S."/>
            <person name="Fitzgerald M."/>
            <person name="Haas B."/>
            <person name="Abouelleil A."/>
            <person name="Alvarado L."/>
            <person name="Arachchi H.M."/>
            <person name="Berlin A.M."/>
            <person name="Chapman S.B."/>
            <person name="Dewar J."/>
            <person name="Goldberg J."/>
            <person name="Griggs A."/>
            <person name="Gujja S."/>
            <person name="Hansen M."/>
            <person name="Howarth C."/>
            <person name="Imamovic A."/>
            <person name="Larimer J."/>
            <person name="McCowan C."/>
            <person name="Murphy C."/>
            <person name="Neiman D."/>
            <person name="Pearson M."/>
            <person name="Priest M."/>
            <person name="Roberts A."/>
            <person name="Saif S."/>
            <person name="Shea T."/>
            <person name="Sisk P."/>
            <person name="Sykes S."/>
            <person name="Wortman J."/>
            <person name="Nusbaum C."/>
            <person name="Birren B."/>
        </authorList>
    </citation>
    <scope>NUCLEOTIDE SEQUENCE [LARGE SCALE GENOMIC DNA]</scope>
    <source>
        <strain evidence="1 2">CIP 81.8</strain>
    </source>
</reference>
<comment type="caution">
    <text evidence="1">The sequence shown here is derived from an EMBL/GenBank/DDBJ whole genome shotgun (WGS) entry which is preliminary data.</text>
</comment>
<proteinExistence type="predicted"/>
<name>A0ABP2UD95_ACICA</name>
<dbReference type="SUPFAM" id="SSF46689">
    <property type="entry name" value="Homeodomain-like"/>
    <property type="match status" value="1"/>
</dbReference>
<sequence>MNLEKSSYLLPTGGPEDHEVRDQILSAATEHFSRYDYKKTTVSSFAKSIDFSELICII</sequence>
<dbReference type="Gene3D" id="1.10.10.60">
    <property type="entry name" value="Homeodomain-like"/>
    <property type="match status" value="1"/>
</dbReference>
<gene>
    <name evidence="1" type="ORF">F936_01411</name>
</gene>
<protein>
    <submittedName>
        <fullName evidence="1">Uncharacterized protein</fullName>
    </submittedName>
</protein>
<dbReference type="Proteomes" id="UP000013024">
    <property type="component" value="Unassembled WGS sequence"/>
</dbReference>
<evidence type="ECO:0000313" key="1">
    <source>
        <dbReference type="EMBL" id="ENV98328.1"/>
    </source>
</evidence>
<dbReference type="EMBL" id="APQI01000004">
    <property type="protein sequence ID" value="ENV98328.1"/>
    <property type="molecule type" value="Genomic_DNA"/>
</dbReference>